<dbReference type="InterPro" id="IPR044236">
    <property type="entry name" value="GDPD4"/>
</dbReference>
<evidence type="ECO:0000256" key="4">
    <source>
        <dbReference type="SAM" id="Phobius"/>
    </source>
</evidence>
<dbReference type="GO" id="GO:0008889">
    <property type="term" value="F:glycerophosphodiester phosphodiesterase activity"/>
    <property type="evidence" value="ECO:0007669"/>
    <property type="project" value="UniProtKB-EC"/>
</dbReference>
<dbReference type="PANTHER" id="PTHR47449">
    <property type="entry name" value="GLYCEROPHOSPHODIESTER PHOSPHODIESTERASE GDPD4"/>
    <property type="match status" value="1"/>
</dbReference>
<dbReference type="CDD" id="cd08556">
    <property type="entry name" value="GDPD"/>
    <property type="match status" value="1"/>
</dbReference>
<keyword evidence="4" id="KW-0812">Transmembrane</keyword>
<dbReference type="GO" id="GO:0006629">
    <property type="term" value="P:lipid metabolic process"/>
    <property type="evidence" value="ECO:0007669"/>
    <property type="project" value="InterPro"/>
</dbReference>
<evidence type="ECO:0000313" key="7">
    <source>
        <dbReference type="Proteomes" id="UP000479710"/>
    </source>
</evidence>
<evidence type="ECO:0000313" key="6">
    <source>
        <dbReference type="EMBL" id="KAF0897581.1"/>
    </source>
</evidence>
<dbReference type="OrthoDB" id="1058301at2759"/>
<dbReference type="Pfam" id="PF03009">
    <property type="entry name" value="GDPD"/>
    <property type="match status" value="1"/>
</dbReference>
<dbReference type="PROSITE" id="PS51704">
    <property type="entry name" value="GP_PDE"/>
    <property type="match status" value="1"/>
</dbReference>
<sequence>MDIRGYCDSDLWTSSWWGYGGHGSGSSRPRSCYPRQSNKPDVVGEERADEVEIAILRPWDPRIVVEGGPPPLPLFPAAKRSSPPAATALLRRILPANRLLRLLLLLAALSLVPPAFFHFRLRRYHRMRERRCGWIASPPMVCAHGGDSTNAFPNSMDAFRLAQDARVDCVEVDVSRSSDGALFALHDRDLQRMSGNSTAKVGHWSSDEIKALSTRFQLSKTVQNQEVPKAQDVLPLISQSVRQVILDIKVGPPSFEKDLAEDVVSVISRTKCKNCLIWAKSDIVGRDVIKLSKDVMVGYIVMVDKSTGRTTELVRIAGSKVAGVYHRLIREKLMKVMHRNDKKVYAWTVDDADSMKRMLYEHVDAIVTSNPSLLQQLMQETRTECMEDGFALP</sequence>
<dbReference type="GO" id="GO:0006071">
    <property type="term" value="P:glycerol metabolic process"/>
    <property type="evidence" value="ECO:0007669"/>
    <property type="project" value="UniProtKB-KW"/>
</dbReference>
<comment type="caution">
    <text evidence="6">The sequence shown here is derived from an EMBL/GenBank/DDBJ whole genome shotgun (WGS) entry which is preliminary data.</text>
</comment>
<dbReference type="AlphaFoldDB" id="A0A6G1CBZ9"/>
<organism evidence="6 7">
    <name type="scientific">Oryza meyeriana var. granulata</name>
    <dbReference type="NCBI Taxonomy" id="110450"/>
    <lineage>
        <taxon>Eukaryota</taxon>
        <taxon>Viridiplantae</taxon>
        <taxon>Streptophyta</taxon>
        <taxon>Embryophyta</taxon>
        <taxon>Tracheophyta</taxon>
        <taxon>Spermatophyta</taxon>
        <taxon>Magnoliopsida</taxon>
        <taxon>Liliopsida</taxon>
        <taxon>Poales</taxon>
        <taxon>Poaceae</taxon>
        <taxon>BOP clade</taxon>
        <taxon>Oryzoideae</taxon>
        <taxon>Oryzeae</taxon>
        <taxon>Oryzinae</taxon>
        <taxon>Oryza</taxon>
        <taxon>Oryza meyeriana</taxon>
    </lineage>
</organism>
<comment type="catalytic activity">
    <reaction evidence="3">
        <text>a sn-glycero-3-phosphodiester + H2O = an alcohol + sn-glycerol 3-phosphate + H(+)</text>
        <dbReference type="Rhea" id="RHEA:12969"/>
        <dbReference type="ChEBI" id="CHEBI:15377"/>
        <dbReference type="ChEBI" id="CHEBI:15378"/>
        <dbReference type="ChEBI" id="CHEBI:30879"/>
        <dbReference type="ChEBI" id="CHEBI:57597"/>
        <dbReference type="ChEBI" id="CHEBI:83408"/>
        <dbReference type="EC" id="3.1.4.46"/>
    </reaction>
</comment>
<protein>
    <recommendedName>
        <fullName evidence="1">glycerophosphodiester phosphodiesterase</fullName>
        <ecNumber evidence="1">3.1.4.46</ecNumber>
    </recommendedName>
</protein>
<gene>
    <name evidence="6" type="ORF">E2562_039384</name>
</gene>
<evidence type="ECO:0000256" key="2">
    <source>
        <dbReference type="ARBA" id="ARBA00022798"/>
    </source>
</evidence>
<dbReference type="InterPro" id="IPR017946">
    <property type="entry name" value="PLC-like_Pdiesterase_TIM-brl"/>
</dbReference>
<proteinExistence type="predicted"/>
<evidence type="ECO:0000256" key="3">
    <source>
        <dbReference type="ARBA" id="ARBA00047512"/>
    </source>
</evidence>
<evidence type="ECO:0000256" key="1">
    <source>
        <dbReference type="ARBA" id="ARBA00012247"/>
    </source>
</evidence>
<keyword evidence="4" id="KW-1133">Transmembrane helix</keyword>
<feature type="domain" description="GP-PDE" evidence="5">
    <location>
        <begin position="139"/>
        <end position="378"/>
    </location>
</feature>
<evidence type="ECO:0000259" key="5">
    <source>
        <dbReference type="PROSITE" id="PS51704"/>
    </source>
</evidence>
<keyword evidence="2" id="KW-0319">Glycerol metabolism</keyword>
<keyword evidence="4" id="KW-0472">Membrane</keyword>
<dbReference type="EC" id="3.1.4.46" evidence="1"/>
<dbReference type="Gene3D" id="3.20.20.190">
    <property type="entry name" value="Phosphatidylinositol (PI) phosphodiesterase"/>
    <property type="match status" value="1"/>
</dbReference>
<keyword evidence="7" id="KW-1185">Reference proteome</keyword>
<dbReference type="Proteomes" id="UP000479710">
    <property type="component" value="Unassembled WGS sequence"/>
</dbReference>
<feature type="transmembrane region" description="Helical" evidence="4">
    <location>
        <begin position="99"/>
        <end position="121"/>
    </location>
</feature>
<dbReference type="SUPFAM" id="SSF51695">
    <property type="entry name" value="PLC-like phosphodiesterases"/>
    <property type="match status" value="1"/>
</dbReference>
<name>A0A6G1CBZ9_9ORYZ</name>
<reference evidence="6 7" key="1">
    <citation type="submission" date="2019-11" db="EMBL/GenBank/DDBJ databases">
        <title>Whole genome sequence of Oryza granulata.</title>
        <authorList>
            <person name="Li W."/>
        </authorList>
    </citation>
    <scope>NUCLEOTIDE SEQUENCE [LARGE SCALE GENOMIC DNA]</scope>
    <source>
        <strain evidence="7">cv. Menghai</strain>
        <tissue evidence="6">Leaf</tissue>
    </source>
</reference>
<dbReference type="EMBL" id="SPHZ02000010">
    <property type="protein sequence ID" value="KAF0897581.1"/>
    <property type="molecule type" value="Genomic_DNA"/>
</dbReference>
<dbReference type="InterPro" id="IPR030395">
    <property type="entry name" value="GP_PDE_dom"/>
</dbReference>
<dbReference type="PANTHER" id="PTHR47449:SF2">
    <property type="entry name" value="GLYCEROPHOSPHODIESTER PHOSPHODIESTERASE GDPD4"/>
    <property type="match status" value="1"/>
</dbReference>
<accession>A0A6G1CBZ9</accession>